<dbReference type="SUPFAM" id="SSF51679">
    <property type="entry name" value="Bacterial luciferase-like"/>
    <property type="match status" value="1"/>
</dbReference>
<dbReference type="Proteomes" id="UP001290101">
    <property type="component" value="Unassembled WGS sequence"/>
</dbReference>
<dbReference type="InterPro" id="IPR011251">
    <property type="entry name" value="Luciferase-like_dom"/>
</dbReference>
<dbReference type="PANTHER" id="PTHR30011">
    <property type="entry name" value="ALKANESULFONATE MONOOXYGENASE-RELATED"/>
    <property type="match status" value="1"/>
</dbReference>
<dbReference type="PANTHER" id="PTHR30011:SF16">
    <property type="entry name" value="C2H2 FINGER DOMAIN TRANSCRIPTION FACTOR (EUROFUNG)-RELATED"/>
    <property type="match status" value="1"/>
</dbReference>
<gene>
    <name evidence="6" type="ORF">U2F25_26980</name>
</gene>
<evidence type="ECO:0000259" key="5">
    <source>
        <dbReference type="Pfam" id="PF00296"/>
    </source>
</evidence>
<organism evidence="6 7">
    <name type="scientific">Micromonospora sicca</name>
    <dbReference type="NCBI Taxonomy" id="2202420"/>
    <lineage>
        <taxon>Bacteria</taxon>
        <taxon>Bacillati</taxon>
        <taxon>Actinomycetota</taxon>
        <taxon>Actinomycetes</taxon>
        <taxon>Micromonosporales</taxon>
        <taxon>Micromonosporaceae</taxon>
        <taxon>Micromonospora</taxon>
    </lineage>
</organism>
<dbReference type="RefSeq" id="WP_322442715.1">
    <property type="nucleotide sequence ID" value="NZ_JAXOTQ010000040.1"/>
</dbReference>
<dbReference type="EMBL" id="JAXOTQ010000040">
    <property type="protein sequence ID" value="MDZ5493068.1"/>
    <property type="molecule type" value="Genomic_DNA"/>
</dbReference>
<keyword evidence="4" id="KW-0503">Monooxygenase</keyword>
<keyword evidence="1" id="KW-0285">Flavoprotein</keyword>
<feature type="domain" description="Luciferase-like" evidence="5">
    <location>
        <begin position="12"/>
        <end position="113"/>
    </location>
</feature>
<dbReference type="InterPro" id="IPR036661">
    <property type="entry name" value="Luciferase-like_sf"/>
</dbReference>
<sequence length="138" mass="14945">MELQPGRSPARAGRYRRAAEFVHVAIKLWYSWEDHALVLDPAAGIFADTDRVHGAAHTGETFEVRGPLNTPRPPQGRPVLAQAGSSADGIAFAARYAEAVFAAQQTLADGQALRRAQAGSPQPAVIRTWARCCRVSQR</sequence>
<dbReference type="Gene3D" id="3.20.20.30">
    <property type="entry name" value="Luciferase-like domain"/>
    <property type="match status" value="1"/>
</dbReference>
<dbReference type="InterPro" id="IPR051260">
    <property type="entry name" value="Diverse_substr_monoxygenases"/>
</dbReference>
<protein>
    <submittedName>
        <fullName evidence="6">LLM class flavin-dependent oxidoreductase</fullName>
    </submittedName>
</protein>
<proteinExistence type="predicted"/>
<evidence type="ECO:0000256" key="2">
    <source>
        <dbReference type="ARBA" id="ARBA00022643"/>
    </source>
</evidence>
<reference evidence="6 7" key="1">
    <citation type="submission" date="2023-12" db="EMBL/GenBank/DDBJ databases">
        <title>Micromonospora sp. nov., isolated from Atacama Desert.</title>
        <authorList>
            <person name="Carro L."/>
            <person name="Golinska P."/>
            <person name="Klenk H.-P."/>
            <person name="Goodfellow M."/>
        </authorList>
    </citation>
    <scope>NUCLEOTIDE SEQUENCE [LARGE SCALE GENOMIC DNA]</scope>
    <source>
        <strain evidence="6 7">4G53</strain>
    </source>
</reference>
<evidence type="ECO:0000313" key="6">
    <source>
        <dbReference type="EMBL" id="MDZ5493068.1"/>
    </source>
</evidence>
<keyword evidence="2" id="KW-0288">FMN</keyword>
<evidence type="ECO:0000256" key="3">
    <source>
        <dbReference type="ARBA" id="ARBA00023002"/>
    </source>
</evidence>
<evidence type="ECO:0000256" key="4">
    <source>
        <dbReference type="ARBA" id="ARBA00023033"/>
    </source>
</evidence>
<keyword evidence="3" id="KW-0560">Oxidoreductase</keyword>
<accession>A0ABU5JKY1</accession>
<comment type="caution">
    <text evidence="6">The sequence shown here is derived from an EMBL/GenBank/DDBJ whole genome shotgun (WGS) entry which is preliminary data.</text>
</comment>
<evidence type="ECO:0000256" key="1">
    <source>
        <dbReference type="ARBA" id="ARBA00022630"/>
    </source>
</evidence>
<evidence type="ECO:0000313" key="7">
    <source>
        <dbReference type="Proteomes" id="UP001290101"/>
    </source>
</evidence>
<name>A0ABU5JKY1_9ACTN</name>
<dbReference type="Pfam" id="PF00296">
    <property type="entry name" value="Bac_luciferase"/>
    <property type="match status" value="1"/>
</dbReference>
<keyword evidence="7" id="KW-1185">Reference proteome</keyword>